<dbReference type="Proteomes" id="UP001154400">
    <property type="component" value="Chromosome"/>
</dbReference>
<keyword evidence="2" id="KW-0472">Membrane</keyword>
<dbReference type="RefSeq" id="WP_013416914.1">
    <property type="nucleotide sequence ID" value="NC_014659.1"/>
</dbReference>
<dbReference type="EMBL" id="FN563149">
    <property type="protein sequence ID" value="CBH49610.1"/>
    <property type="molecule type" value="Genomic_DNA"/>
</dbReference>
<name>A0A3S5YAU4_RHOH1</name>
<accession>A0A3S5YAU4</accession>
<sequence length="283" mass="29917">MPEPRSDKTRARDIDRAQTCSLLDAAYADGQLGVEEHESRTAAAMRATTLGALRALTKDLQVPDHLVGDGTGGESETESDSGSPRSRHILVVLAAVVVVALIVVGLVQVMSAGGSNGPAASSESSADDHSAESIALFTADGMREFVRRFESKFGNLVADDVDLYSDDAVVAKMIPRQPTRMQRWMFTGAAGFEPWTPPTMRDEDQDTVDLALLDSESIADLVGRATGLVGLPSGHVDRVAIRALRSPSGVAEPRVTVYVVDADVAKGNVTATFTGEVVEVQGP</sequence>
<proteinExistence type="predicted"/>
<dbReference type="PANTHER" id="PTHR40763:SF4">
    <property type="entry name" value="DUF1707 DOMAIN-CONTAINING PROTEIN"/>
    <property type="match status" value="1"/>
</dbReference>
<dbReference type="KEGG" id="req:REQ_36210"/>
<dbReference type="AlphaFoldDB" id="A0A3S5YAU4"/>
<feature type="transmembrane region" description="Helical" evidence="2">
    <location>
        <begin position="89"/>
        <end position="110"/>
    </location>
</feature>
<evidence type="ECO:0000313" key="5">
    <source>
        <dbReference type="Proteomes" id="UP000006892"/>
    </source>
</evidence>
<dbReference type="InterPro" id="IPR012551">
    <property type="entry name" value="DUF1707_SHOCT-like"/>
</dbReference>
<evidence type="ECO:0000313" key="4">
    <source>
        <dbReference type="EMBL" id="CBH49610.1"/>
    </source>
</evidence>
<protein>
    <submittedName>
        <fullName evidence="4">Membrane protein</fullName>
    </submittedName>
</protein>
<keyword evidence="2" id="KW-0812">Transmembrane</keyword>
<dbReference type="Pfam" id="PF08044">
    <property type="entry name" value="DUF1707"/>
    <property type="match status" value="1"/>
</dbReference>
<dbReference type="PANTHER" id="PTHR40763">
    <property type="entry name" value="MEMBRANE PROTEIN-RELATED"/>
    <property type="match status" value="1"/>
</dbReference>
<gene>
    <name evidence="4" type="ordered locus">REQ_36210</name>
</gene>
<evidence type="ECO:0000256" key="2">
    <source>
        <dbReference type="SAM" id="Phobius"/>
    </source>
</evidence>
<reference evidence="4" key="1">
    <citation type="journal article" date="2010" name="PLoS Genet.">
        <title>The genome of a pathogenic rhodococcus: cooptive virulence underpinned by key gene acquisitions.</title>
        <authorList>
            <person name="Letek M."/>
            <person name="Gonzalez P."/>
            <person name="Macarthur I."/>
            <person name="Rodriguez H."/>
            <person name="Freeman T.C."/>
            <person name="Valero-Rello A."/>
            <person name="Blanco M."/>
            <person name="Buckley T."/>
            <person name="Cherevach I."/>
            <person name="Fahey R."/>
            <person name="Hapeshi A."/>
            <person name="Holdstock J."/>
            <person name="Leadon D."/>
            <person name="Navas J."/>
            <person name="Ocampo A."/>
            <person name="Quail M.A."/>
            <person name="Sanders M."/>
            <person name="Scortti M.M."/>
            <person name="Prescott J.F."/>
            <person name="Fogarty U."/>
            <person name="Meijer W.G."/>
            <person name="Parkhill J."/>
            <person name="Bentley S.D."/>
            <person name="Vazquez-Boland J.A."/>
        </authorList>
    </citation>
    <scope>NUCLEOTIDE SEQUENCE [LARGE SCALE GENOMIC DNA]</scope>
    <source>
        <strain evidence="4 5">103S</strain>
    </source>
</reference>
<keyword evidence="2" id="KW-1133">Transmembrane helix</keyword>
<evidence type="ECO:0000259" key="3">
    <source>
        <dbReference type="Pfam" id="PF08044"/>
    </source>
</evidence>
<evidence type="ECO:0000256" key="1">
    <source>
        <dbReference type="SAM" id="MobiDB-lite"/>
    </source>
</evidence>
<organism evidence="4">
    <name type="scientific">Rhodococcus hoagii (strain 103S)</name>
    <name type="common">Rhodococcus equi</name>
    <dbReference type="NCBI Taxonomy" id="685727"/>
    <lineage>
        <taxon>Bacteria</taxon>
        <taxon>Bacillati</taxon>
        <taxon>Actinomycetota</taxon>
        <taxon>Actinomycetes</taxon>
        <taxon>Mycobacteriales</taxon>
        <taxon>Nocardiaceae</taxon>
        <taxon>Prescottella</taxon>
    </lineage>
</organism>
<feature type="region of interest" description="Disordered" evidence="1">
    <location>
        <begin position="63"/>
        <end position="84"/>
    </location>
</feature>
<feature type="domain" description="DUF1707" evidence="3">
    <location>
        <begin position="9"/>
        <end position="61"/>
    </location>
</feature>